<evidence type="ECO:0000313" key="4">
    <source>
        <dbReference type="Proteomes" id="UP001589568"/>
    </source>
</evidence>
<feature type="domain" description="Nitroreductase" evidence="1">
    <location>
        <begin position="328"/>
        <end position="470"/>
    </location>
</feature>
<keyword evidence="4" id="KW-1185">Reference proteome</keyword>
<name>A0ABV5NWE3_9ACTN</name>
<reference evidence="3 4" key="1">
    <citation type="submission" date="2024-09" db="EMBL/GenBank/DDBJ databases">
        <authorList>
            <person name="Sun Q."/>
            <person name="Mori K."/>
        </authorList>
    </citation>
    <scope>NUCLEOTIDE SEQUENCE [LARGE SCALE GENOMIC DNA]</scope>
    <source>
        <strain evidence="3 4">JCM 3324</strain>
    </source>
</reference>
<evidence type="ECO:0000259" key="1">
    <source>
        <dbReference type="Pfam" id="PF00881"/>
    </source>
</evidence>
<dbReference type="InterPro" id="IPR054488">
    <property type="entry name" value="ThcOx_dom2"/>
</dbReference>
<dbReference type="EMBL" id="JBHMCF010000038">
    <property type="protein sequence ID" value="MFB9474557.1"/>
    <property type="molecule type" value="Genomic_DNA"/>
</dbReference>
<dbReference type="InterPro" id="IPR052544">
    <property type="entry name" value="Bacteriocin_Proc_Enz"/>
</dbReference>
<dbReference type="SUPFAM" id="SSF55469">
    <property type="entry name" value="FMN-dependent nitroreductase-like"/>
    <property type="match status" value="1"/>
</dbReference>
<dbReference type="Gene3D" id="3.40.109.10">
    <property type="entry name" value="NADH Oxidase"/>
    <property type="match status" value="1"/>
</dbReference>
<organism evidence="3 4">
    <name type="scientific">Nonomuraea salmonea</name>
    <dbReference type="NCBI Taxonomy" id="46181"/>
    <lineage>
        <taxon>Bacteria</taxon>
        <taxon>Bacillati</taxon>
        <taxon>Actinomycetota</taxon>
        <taxon>Actinomycetes</taxon>
        <taxon>Streptosporangiales</taxon>
        <taxon>Streptosporangiaceae</taxon>
        <taxon>Nonomuraea</taxon>
    </lineage>
</organism>
<dbReference type="Pfam" id="PF00881">
    <property type="entry name" value="Nitroreductase"/>
    <property type="match status" value="1"/>
</dbReference>
<protein>
    <submittedName>
        <fullName evidence="3">SagB family peptide dehydrogenase</fullName>
    </submittedName>
</protein>
<dbReference type="NCBIfam" id="TIGR03605">
    <property type="entry name" value="antibiot_sagB"/>
    <property type="match status" value="1"/>
</dbReference>
<comment type="caution">
    <text evidence="3">The sequence shown here is derived from an EMBL/GenBank/DDBJ whole genome shotgun (WGS) entry which is preliminary data.</text>
</comment>
<dbReference type="Pfam" id="PF22767">
    <property type="entry name" value="ThcOx"/>
    <property type="match status" value="1"/>
</dbReference>
<dbReference type="PANTHER" id="PTHR43745:SF2">
    <property type="entry name" value="NITROREDUCTASE MJ1384-RELATED"/>
    <property type="match status" value="1"/>
</dbReference>
<dbReference type="InterPro" id="IPR000415">
    <property type="entry name" value="Nitroreductase-like"/>
</dbReference>
<evidence type="ECO:0000259" key="2">
    <source>
        <dbReference type="Pfam" id="PF22767"/>
    </source>
</evidence>
<proteinExistence type="predicted"/>
<gene>
    <name evidence="3" type="ORF">ACFFR3_34110</name>
</gene>
<evidence type="ECO:0000313" key="3">
    <source>
        <dbReference type="EMBL" id="MFB9474557.1"/>
    </source>
</evidence>
<dbReference type="InterPro" id="IPR020051">
    <property type="entry name" value="SagB-type_dehydrogenase"/>
</dbReference>
<accession>A0ABV5NWE3</accession>
<dbReference type="PANTHER" id="PTHR43745">
    <property type="entry name" value="NITROREDUCTASE MJ1384-RELATED"/>
    <property type="match status" value="1"/>
</dbReference>
<sequence length="503" mass="54768">MAAGFGHRRRELHALWSFREDVYLEADSRAGTLVLHSRWDDIKVPHPGRTVAEALQRMVLGPIRLDNVISEAADLANLHRLLERLEPLVVRSLGADQEQPLVSLVPLTPRSRLRVPPVPGDVPVRLSRFAIISSDGMDYRLESPLALHRVVLHTPEAMGLVGHLRRPTRLDAIGDAPPYFATLVAHLVATGMVVLAERVEPFRPAEFAEDTDDVLVAWSPVNLLFHSRSTLGRHDADFGATHPVGDRRGVEPVVADRRDSGLVTLYRPTWEGLVAADPPLGAAVEAANGAPPAPGPLTARELGELLYRTARVRSVSGPPGSPEETSDRPYPSVGSRYELELYVVAGDCGDMPRGVYHYDPLDHGLRRLPGAPADVGAALENARLAAEMDDPPPVLVIITARFRRLSWKYNGLSYAMMLKNVGMLTQTLCLVAAGLGLGAHPLESVDVELWADALDADWRVESSVGALVLGRKPPRELASGWQPVNDAHWPDLAHRLTPAGETA</sequence>
<dbReference type="InterPro" id="IPR029479">
    <property type="entry name" value="Nitroreductase"/>
</dbReference>
<dbReference type="RefSeq" id="WP_345392601.1">
    <property type="nucleotide sequence ID" value="NZ_BAAAXS010000001.1"/>
</dbReference>
<dbReference type="CDD" id="cd02142">
    <property type="entry name" value="McbC_SagB-like_oxidoreductase"/>
    <property type="match status" value="1"/>
</dbReference>
<feature type="domain" description="Cyanobactin oxidase ThcOx second" evidence="2">
    <location>
        <begin position="124"/>
        <end position="235"/>
    </location>
</feature>
<dbReference type="Proteomes" id="UP001589568">
    <property type="component" value="Unassembled WGS sequence"/>
</dbReference>